<dbReference type="SUPFAM" id="SSF55186">
    <property type="entry name" value="ThrRS/AlaRS common domain"/>
    <property type="match status" value="1"/>
</dbReference>
<evidence type="ECO:0000313" key="4">
    <source>
        <dbReference type="Proteomes" id="UP000321567"/>
    </source>
</evidence>
<dbReference type="Gene3D" id="3.30.980.10">
    <property type="entry name" value="Threonyl-trna Synthetase, Chain A, domain 2"/>
    <property type="match status" value="1"/>
</dbReference>
<dbReference type="GO" id="GO:0002161">
    <property type="term" value="F:aminoacyl-tRNA deacylase activity"/>
    <property type="evidence" value="ECO:0007669"/>
    <property type="project" value="UniProtKB-ARBA"/>
</dbReference>
<keyword evidence="1" id="KW-0479">Metal-binding</keyword>
<dbReference type="OrthoDB" id="6396444at2"/>
<dbReference type="EMBL" id="BJZO01000028">
    <property type="protein sequence ID" value="GEO81171.1"/>
    <property type="molecule type" value="Genomic_DNA"/>
</dbReference>
<accession>A0A512H6W4</accession>
<evidence type="ECO:0000256" key="1">
    <source>
        <dbReference type="ARBA" id="ARBA00022723"/>
    </source>
</evidence>
<dbReference type="AlphaFoldDB" id="A0A512H6W4"/>
<evidence type="ECO:0000256" key="2">
    <source>
        <dbReference type="ARBA" id="ARBA00022833"/>
    </source>
</evidence>
<proteinExistence type="predicted"/>
<dbReference type="InterPro" id="IPR051335">
    <property type="entry name" value="Alanyl-tRNA_Editing_Enzymes"/>
</dbReference>
<dbReference type="RefSeq" id="WP_147163209.1">
    <property type="nucleotide sequence ID" value="NZ_BJZO01000028.1"/>
</dbReference>
<comment type="caution">
    <text evidence="3">The sequence shown here is derived from an EMBL/GenBank/DDBJ whole genome shotgun (WGS) entry which is preliminary data.</text>
</comment>
<reference evidence="3 4" key="1">
    <citation type="submission" date="2019-07" db="EMBL/GenBank/DDBJ databases">
        <title>Whole genome shotgun sequence of Rhodospirillum oryzae NBRC 107573.</title>
        <authorList>
            <person name="Hosoyama A."/>
            <person name="Uohara A."/>
            <person name="Ohji S."/>
            <person name="Ichikawa N."/>
        </authorList>
    </citation>
    <scope>NUCLEOTIDE SEQUENCE [LARGE SCALE GENOMIC DNA]</scope>
    <source>
        <strain evidence="3 4">NBRC 107573</strain>
    </source>
</reference>
<keyword evidence="4" id="KW-1185">Reference proteome</keyword>
<dbReference type="GO" id="GO:0000166">
    <property type="term" value="F:nucleotide binding"/>
    <property type="evidence" value="ECO:0007669"/>
    <property type="project" value="InterPro"/>
</dbReference>
<dbReference type="PANTHER" id="PTHR43462:SF1">
    <property type="entry name" value="ALANYL-TRNA EDITING PROTEIN AARSD1"/>
    <property type="match status" value="1"/>
</dbReference>
<gene>
    <name evidence="3" type="ORF">ROR02_13020</name>
</gene>
<dbReference type="Gene3D" id="2.40.30.130">
    <property type="match status" value="1"/>
</dbReference>
<dbReference type="Proteomes" id="UP000321567">
    <property type="component" value="Unassembled WGS sequence"/>
</dbReference>
<sequence>MRVFGSRPSENTKALHYVNETSSSARIIFICEKEDKFFLVTDQTPFHPEDYFWKDQPGDQGTLQADTQDFSVTDTLAWPIAKSGDLLLPDQVTLSRNDEAHVLVIAHVVEPVKGEGQPEGGVALDAASLVGSTARLSVDPLRRQALSAAHTTAHLMSLALNKQAAPFWKKEARPDSLGHPNLDATAIAGARVFPGRSEDTYRLGKSLRKVFDVESFVENLPAIGEGMNEQVKGWIDQASPVSLTGEDLSYGARRLWTSVVDGTEVSIPCGGTHVKALSEIGPVSITLRYDPDEKALVVVSEVLSPPPYRQAVA</sequence>
<protein>
    <recommendedName>
        <fullName evidence="5">Metal-dependent hydrolase</fullName>
    </recommendedName>
</protein>
<dbReference type="GO" id="GO:0046872">
    <property type="term" value="F:metal ion binding"/>
    <property type="evidence" value="ECO:0007669"/>
    <property type="project" value="UniProtKB-KW"/>
</dbReference>
<evidence type="ECO:0000313" key="3">
    <source>
        <dbReference type="EMBL" id="GEO81171.1"/>
    </source>
</evidence>
<name>A0A512H6W4_9PROT</name>
<dbReference type="PANTHER" id="PTHR43462">
    <property type="entry name" value="ALANYL-TRNA EDITING PROTEIN"/>
    <property type="match status" value="1"/>
</dbReference>
<dbReference type="InterPro" id="IPR018163">
    <property type="entry name" value="Thr/Ala-tRNA-synth_IIc_edit"/>
</dbReference>
<keyword evidence="2" id="KW-0862">Zinc</keyword>
<evidence type="ECO:0008006" key="5">
    <source>
        <dbReference type="Google" id="ProtNLM"/>
    </source>
</evidence>
<organism evidence="3 4">
    <name type="scientific">Pararhodospirillum oryzae</name>
    <dbReference type="NCBI Taxonomy" id="478448"/>
    <lineage>
        <taxon>Bacteria</taxon>
        <taxon>Pseudomonadati</taxon>
        <taxon>Pseudomonadota</taxon>
        <taxon>Alphaproteobacteria</taxon>
        <taxon>Rhodospirillales</taxon>
        <taxon>Rhodospirillaceae</taxon>
        <taxon>Pararhodospirillum</taxon>
    </lineage>
</organism>